<proteinExistence type="inferred from homology"/>
<dbReference type="InterPro" id="IPR002347">
    <property type="entry name" value="SDR_fam"/>
</dbReference>
<dbReference type="PANTHER" id="PTHR44196:SF1">
    <property type="entry name" value="DEHYDROGENASE_REDUCTASE SDR FAMILY MEMBER 7B"/>
    <property type="match status" value="1"/>
</dbReference>
<comment type="similarity">
    <text evidence="1">Belongs to the short-chain dehydrogenases/reductases (SDR) family.</text>
</comment>
<accession>A0A024RXW5</accession>
<dbReference type="KEGG" id="trr:M419DRAFT_93272"/>
<dbReference type="SUPFAM" id="SSF51735">
    <property type="entry name" value="NAD(P)-binding Rossmann-fold domains"/>
    <property type="match status" value="1"/>
</dbReference>
<gene>
    <name evidence="3" type="ORF">M419DRAFT_93272</name>
</gene>
<dbReference type="GO" id="GO:0016020">
    <property type="term" value="C:membrane"/>
    <property type="evidence" value="ECO:0007669"/>
    <property type="project" value="TreeGrafter"/>
</dbReference>
<dbReference type="GO" id="GO:0016491">
    <property type="term" value="F:oxidoreductase activity"/>
    <property type="evidence" value="ECO:0007669"/>
    <property type="project" value="UniProtKB-KW"/>
</dbReference>
<dbReference type="AlphaFoldDB" id="A0A024RXW5"/>
<evidence type="ECO:0000256" key="2">
    <source>
        <dbReference type="ARBA" id="ARBA00023002"/>
    </source>
</evidence>
<protein>
    <submittedName>
        <fullName evidence="3">Short chain dehydrogenase</fullName>
    </submittedName>
</protein>
<dbReference type="OrthoDB" id="1933717at2759"/>
<dbReference type="InterPro" id="IPR036291">
    <property type="entry name" value="NAD(P)-bd_dom_sf"/>
</dbReference>
<dbReference type="Pfam" id="PF00106">
    <property type="entry name" value="adh_short"/>
    <property type="match status" value="1"/>
</dbReference>
<sequence>MQPPFPSATANWRNDTYAAISPERPQLSASGKTVVITGAGSGIGRETAIAFATAGAARVALLGRTEASLKQTAAALPSTVSASVHVVDVTSEESLVQAAAAIGTWDVLILAAGHVAAPSTIASSNFADFWQSFETNTKGTYASLHAFLPTANTAHAAVLAVTTGTATLPATMVPGLSAYMASKLAQTKLIEFLAAEHSNLFAATVHPGMIETNIFTRSGAKAESLPMDKVQLPAHFMVWLASPEAAFLSGRQVWANWDVDELKAKADAIKQSQLYTAGINGWPFTP</sequence>
<dbReference type="HOGENOM" id="CLU_010194_8_2_1"/>
<dbReference type="PANTHER" id="PTHR44196">
    <property type="entry name" value="DEHYDROGENASE/REDUCTASE SDR FAMILY MEMBER 7B"/>
    <property type="match status" value="1"/>
</dbReference>
<evidence type="ECO:0000313" key="4">
    <source>
        <dbReference type="Proteomes" id="UP000024376"/>
    </source>
</evidence>
<dbReference type="EMBL" id="KI911187">
    <property type="protein sequence ID" value="ETR96796.1"/>
    <property type="molecule type" value="Genomic_DNA"/>
</dbReference>
<organism evidence="3 4">
    <name type="scientific">Hypocrea jecorina (strain ATCC 56765 / BCRC 32924 / NRRL 11460 / Rut C-30)</name>
    <name type="common">Trichoderma reesei</name>
    <dbReference type="NCBI Taxonomy" id="1344414"/>
    <lineage>
        <taxon>Eukaryota</taxon>
        <taxon>Fungi</taxon>
        <taxon>Dikarya</taxon>
        <taxon>Ascomycota</taxon>
        <taxon>Pezizomycotina</taxon>
        <taxon>Sordariomycetes</taxon>
        <taxon>Hypocreomycetidae</taxon>
        <taxon>Hypocreales</taxon>
        <taxon>Hypocreaceae</taxon>
        <taxon>Trichoderma</taxon>
    </lineage>
</organism>
<name>A0A024RXW5_HYPJR</name>
<dbReference type="Gene3D" id="3.40.50.720">
    <property type="entry name" value="NAD(P)-binding Rossmann-like Domain"/>
    <property type="match status" value="1"/>
</dbReference>
<evidence type="ECO:0000313" key="3">
    <source>
        <dbReference type="EMBL" id="ETR96796.1"/>
    </source>
</evidence>
<dbReference type="Proteomes" id="UP000024376">
    <property type="component" value="Unassembled WGS sequence"/>
</dbReference>
<evidence type="ECO:0000256" key="1">
    <source>
        <dbReference type="ARBA" id="ARBA00006484"/>
    </source>
</evidence>
<reference evidence="4" key="1">
    <citation type="journal article" date="2013" name="Ind. Biotechnol.">
        <title>Comparative genomics analysis of Trichoderma reesei strains.</title>
        <authorList>
            <person name="Koike H."/>
            <person name="Aerts A."/>
            <person name="LaButti K."/>
            <person name="Grigoriev I.V."/>
            <person name="Baker S.E."/>
        </authorList>
    </citation>
    <scope>NUCLEOTIDE SEQUENCE [LARGE SCALE GENOMIC DNA]</scope>
    <source>
        <strain evidence="4">ATCC 56765 / BCRC 32924 / NRRL 11460 / Rut C-30</strain>
    </source>
</reference>
<keyword evidence="2" id="KW-0560">Oxidoreductase</keyword>
<dbReference type="CDD" id="cd05233">
    <property type="entry name" value="SDR_c"/>
    <property type="match status" value="1"/>
</dbReference>
<dbReference type="PRINTS" id="PR00081">
    <property type="entry name" value="GDHRDH"/>
</dbReference>